<keyword evidence="11" id="KW-0106">Calcium</keyword>
<dbReference type="FunFam" id="3.40.228.10:FF:000009">
    <property type="entry name" value="Formate dehydrogenase, alpha subunit, selenocysteine-containing"/>
    <property type="match status" value="1"/>
</dbReference>
<comment type="cofactor">
    <cofactor evidence="1">
        <name>W-bis(molybdopterin guanine dinucleotide)</name>
        <dbReference type="ChEBI" id="CHEBI:60537"/>
    </cofactor>
</comment>
<dbReference type="InterPro" id="IPR009010">
    <property type="entry name" value="Asp_de-COase-like_dom_sf"/>
</dbReference>
<dbReference type="AlphaFoldDB" id="E6VXI4"/>
<keyword evidence="6" id="KW-0813">Transport</keyword>
<dbReference type="Gene3D" id="3.30.200.210">
    <property type="match status" value="1"/>
</dbReference>
<evidence type="ECO:0000256" key="18">
    <source>
        <dbReference type="SAM" id="SignalP"/>
    </source>
</evidence>
<dbReference type="InterPro" id="IPR006656">
    <property type="entry name" value="Mopterin_OxRdtase"/>
</dbReference>
<dbReference type="CDD" id="cd02792">
    <property type="entry name" value="MopB_CT_Formate-Dh-Na-like"/>
    <property type="match status" value="1"/>
</dbReference>
<evidence type="ECO:0000256" key="16">
    <source>
        <dbReference type="ARBA" id="ARBA00023014"/>
    </source>
</evidence>
<keyword evidence="14" id="KW-0560">Oxidoreductase</keyword>
<dbReference type="RefSeq" id="WP_013515703.1">
    <property type="nucleotide sequence ID" value="NC_014844.1"/>
</dbReference>
<dbReference type="STRING" id="643562.Daes_2804"/>
<dbReference type="GO" id="GO:0009061">
    <property type="term" value="P:anaerobic respiration"/>
    <property type="evidence" value="ECO:0007669"/>
    <property type="project" value="TreeGrafter"/>
</dbReference>
<dbReference type="PANTHER" id="PTHR43598">
    <property type="entry name" value="TUNGSTEN-CONTAINING FORMYLMETHANOFURAN DEHYDROGENASE 2 SUBUNIT B"/>
    <property type="match status" value="1"/>
</dbReference>
<dbReference type="HOGENOM" id="CLU_000422_1_2_7"/>
<sequence>MKVNRRRFLKLTAATAVATAFGGLGFVPDAQALDRVAMLGPKWSRQTTSICPYCGVGCGLIVNTDLKTKRAINTEGDPDHPINEGSTCAKGASVWQLAENEERPKRPLYRAPYATEWKEVSWDWALGEIAKRVKKTRDATFAVKNAKGQVVNRCDGIASVGSAAIDNEECWAYQAILRSLGLVYVEHQARICHSSTVPALAESFGRGAMTNHWNDIANSDCVLVMGSNAAENHPISFKWVTKAMRKGAKLINLDPRFTRTSSRADLHCHIRAGTDIAILGGLIKYILDNDLIQKDYVLTHTNAPTLVGEKFGFEDGLFTGFTRNGDDKDYAGSYNKSLWAFDKDAEGLPRKDLTLKHPRCVINLLKKHYERYDLDTVSSVSGADKASLLEFYKLFSATGKPDKAGTIMYAMGWTQHTVGVQYIRTMAMVQLLLGNIGVAGGGVNAMRGESNVQGSTDHALLWHLLPGYLATPNAGLDSYQAYVAAKTQPHLDGAKDPKSAAWWQNFPKYMASFLTAMYPDATAEQSYAWLPKAEDGKTYTWLQLFDAMSKSEFKGFFAWGMNPACGGANAGKNRKAMANLDWMVNVNIFDNETGSFWRGPGQDPKKIKTEVFFLPCAVSIEKEGSIINSGRWMQWRYQGPDPRGESKTDGHIMTELYDVIRALYVKEGGALPEPIKNLSVDMWKQGHGFDAHKVAKLINGYFTRDVTIKDTTYKKGTLVPSFALLQDDGSTSSGNWLYCNSYTESGNMAARRSKEQTAEQENIGLFPNWAWCWPVNRRVLYNRASCDSTGKPYAPQKAVVQWNGEKWIGDVPDGGWAPGEKYAFIMQAGGLGQLYGPGREDGPFPEHYEPMETPFKSHSFSKELNNPAVLRFAHEALAVADPKYPLVATTFRVTEHWQTGHMTRHTPWLLEAMPQIFVEMSEELAKEKGIENGEKVTVESIRGSIWAVAMVTKRLRPLTVMGKTIHQIGLPWHFGWQMPHDGSGGDSANLLTPSVGDPNTGIPETKVFVANVRKL</sequence>
<dbReference type="InterPro" id="IPR006443">
    <property type="entry name" value="Formate-DH-alph_fdnG"/>
</dbReference>
<keyword evidence="10" id="KW-0574">Periplasm</keyword>
<dbReference type="InterPro" id="IPR006655">
    <property type="entry name" value="Mopterin_OxRdtase_prok_CS"/>
</dbReference>
<evidence type="ECO:0000313" key="20">
    <source>
        <dbReference type="EMBL" id="ADU63800.1"/>
    </source>
</evidence>
<evidence type="ECO:0000256" key="11">
    <source>
        <dbReference type="ARBA" id="ARBA00022837"/>
    </source>
</evidence>
<dbReference type="NCBIfam" id="TIGR01409">
    <property type="entry name" value="TAT_signal_seq"/>
    <property type="match status" value="1"/>
</dbReference>
<keyword evidence="15" id="KW-0408">Iron</keyword>
<evidence type="ECO:0000256" key="1">
    <source>
        <dbReference type="ARBA" id="ARBA00001930"/>
    </source>
</evidence>
<organism evidence="20 21">
    <name type="scientific">Pseudodesulfovibrio aespoeensis (strain ATCC 700646 / DSM 10631 / Aspo-2)</name>
    <name type="common">Desulfovibrio aespoeensis</name>
    <dbReference type="NCBI Taxonomy" id="643562"/>
    <lineage>
        <taxon>Bacteria</taxon>
        <taxon>Pseudomonadati</taxon>
        <taxon>Thermodesulfobacteriota</taxon>
        <taxon>Desulfovibrionia</taxon>
        <taxon>Desulfovibrionales</taxon>
        <taxon>Desulfovibrionaceae</taxon>
    </lineage>
</organism>
<evidence type="ECO:0000256" key="13">
    <source>
        <dbReference type="ARBA" id="ARBA00022982"/>
    </source>
</evidence>
<dbReference type="PROSITE" id="PS00932">
    <property type="entry name" value="MOLYBDOPTERIN_PROK_3"/>
    <property type="match status" value="1"/>
</dbReference>
<dbReference type="InterPro" id="IPR006963">
    <property type="entry name" value="Mopterin_OxRdtase_4Fe-4S_dom"/>
</dbReference>
<dbReference type="CDD" id="cd02752">
    <property type="entry name" value="MopB_Formate-Dh-Na-like"/>
    <property type="match status" value="1"/>
</dbReference>
<dbReference type="GO" id="GO:0009055">
    <property type="term" value="F:electron transfer activity"/>
    <property type="evidence" value="ECO:0007669"/>
    <property type="project" value="InterPro"/>
</dbReference>
<dbReference type="Gene3D" id="3.40.228.10">
    <property type="entry name" value="Dimethylsulfoxide Reductase, domain 2"/>
    <property type="match status" value="2"/>
</dbReference>
<keyword evidence="7" id="KW-0004">4Fe-4S</keyword>
<evidence type="ECO:0000256" key="14">
    <source>
        <dbReference type="ARBA" id="ARBA00023002"/>
    </source>
</evidence>
<evidence type="ECO:0000256" key="12">
    <source>
        <dbReference type="ARBA" id="ARBA00022933"/>
    </source>
</evidence>
<dbReference type="GO" id="GO:0043546">
    <property type="term" value="F:molybdopterin cofactor binding"/>
    <property type="evidence" value="ECO:0007669"/>
    <property type="project" value="InterPro"/>
</dbReference>
<feature type="chain" id="PRO_5003213766" evidence="18">
    <location>
        <begin position="33"/>
        <end position="1015"/>
    </location>
</feature>
<dbReference type="SUPFAM" id="SSF53706">
    <property type="entry name" value="Formate dehydrogenase/DMSO reductase, domains 1-3"/>
    <property type="match status" value="1"/>
</dbReference>
<dbReference type="InterPro" id="IPR006311">
    <property type="entry name" value="TAT_signal"/>
</dbReference>
<evidence type="ECO:0000256" key="17">
    <source>
        <dbReference type="ARBA" id="ARBA00023245"/>
    </source>
</evidence>
<dbReference type="Proteomes" id="UP000002191">
    <property type="component" value="Chromosome"/>
</dbReference>
<dbReference type="PROSITE" id="PS51318">
    <property type="entry name" value="TAT"/>
    <property type="match status" value="1"/>
</dbReference>
<dbReference type="NCBIfam" id="TIGR01553">
    <property type="entry name" value="formate-DH-alph"/>
    <property type="match status" value="1"/>
</dbReference>
<evidence type="ECO:0000259" key="19">
    <source>
        <dbReference type="PROSITE" id="PS51669"/>
    </source>
</evidence>
<dbReference type="InterPro" id="IPR027467">
    <property type="entry name" value="MopterinOxRdtase_cofactor_BS"/>
</dbReference>
<feature type="domain" description="4Fe-4S Mo/W bis-MGD-type" evidence="19">
    <location>
        <begin position="44"/>
        <end position="102"/>
    </location>
</feature>
<dbReference type="GO" id="GO:0008863">
    <property type="term" value="F:formate dehydrogenase (NAD+) activity"/>
    <property type="evidence" value="ECO:0007669"/>
    <property type="project" value="InterPro"/>
</dbReference>
<keyword evidence="17" id="KW-0826">Tungsten</keyword>
<keyword evidence="21" id="KW-1185">Reference proteome</keyword>
<accession>E6VXI4</accession>
<keyword evidence="13" id="KW-0249">Electron transport</keyword>
<dbReference type="PROSITE" id="PS00551">
    <property type="entry name" value="MOLYBDOPTERIN_PROK_1"/>
    <property type="match status" value="1"/>
</dbReference>
<name>E6VXI4_PSEA9</name>
<evidence type="ECO:0000256" key="10">
    <source>
        <dbReference type="ARBA" id="ARBA00022764"/>
    </source>
</evidence>
<evidence type="ECO:0000256" key="3">
    <source>
        <dbReference type="ARBA" id="ARBA00004418"/>
    </source>
</evidence>
<dbReference type="SMART" id="SM00926">
    <property type="entry name" value="Molybdop_Fe4S4"/>
    <property type="match status" value="1"/>
</dbReference>
<dbReference type="InterPro" id="IPR019546">
    <property type="entry name" value="TAT_signal_bac_arc"/>
</dbReference>
<evidence type="ECO:0000256" key="6">
    <source>
        <dbReference type="ARBA" id="ARBA00022448"/>
    </source>
</evidence>
<evidence type="ECO:0000256" key="9">
    <source>
        <dbReference type="ARBA" id="ARBA00022729"/>
    </source>
</evidence>
<dbReference type="GO" id="GO:0051539">
    <property type="term" value="F:4 iron, 4 sulfur cluster binding"/>
    <property type="evidence" value="ECO:0007669"/>
    <property type="project" value="UniProtKB-KW"/>
</dbReference>
<evidence type="ECO:0000256" key="2">
    <source>
        <dbReference type="ARBA" id="ARBA00001966"/>
    </source>
</evidence>
<gene>
    <name evidence="20" type="ordered locus">Daes_2804</name>
</gene>
<dbReference type="Gene3D" id="3.40.50.740">
    <property type="match status" value="1"/>
</dbReference>
<evidence type="ECO:0000256" key="4">
    <source>
        <dbReference type="ARBA" id="ARBA00010312"/>
    </source>
</evidence>
<reference evidence="20 21" key="2">
    <citation type="journal article" date="2014" name="Genome Announc.">
        <title>Complete Genome Sequence of the Subsurface, Mesophilic Sulfate-Reducing Bacterium Desulfovibrio aespoeensis Aspo-2.</title>
        <authorList>
            <person name="Pedersen K."/>
            <person name="Bengtsson A."/>
            <person name="Edlund J."/>
            <person name="Rabe L."/>
            <person name="Hazen T."/>
            <person name="Chakraborty R."/>
            <person name="Goodwin L."/>
            <person name="Shapiro N."/>
        </authorList>
    </citation>
    <scope>NUCLEOTIDE SEQUENCE [LARGE SCALE GENOMIC DNA]</scope>
    <source>
        <strain evidence="21">ATCC 700646 / DSM 10631 / Aspo-2</strain>
    </source>
</reference>
<comment type="similarity">
    <text evidence="4">Belongs to the prokaryotic molybdopterin-containing oxidoreductase family.</text>
</comment>
<evidence type="ECO:0000256" key="7">
    <source>
        <dbReference type="ARBA" id="ARBA00022485"/>
    </source>
</evidence>
<dbReference type="Pfam" id="PF04879">
    <property type="entry name" value="Molybdop_Fe4S4"/>
    <property type="match status" value="1"/>
</dbReference>
<keyword evidence="9 18" id="KW-0732">Signal</keyword>
<comment type="subunit">
    <text evidence="5">Heterodimer of a large and a small subunit.</text>
</comment>
<dbReference type="Pfam" id="PF01568">
    <property type="entry name" value="Molydop_binding"/>
    <property type="match status" value="1"/>
</dbReference>
<reference evidence="21" key="1">
    <citation type="submission" date="2010-12" db="EMBL/GenBank/DDBJ databases">
        <title>Complete sequence of Desulfovibrio aespoeensis Aspo-2.</title>
        <authorList>
            <consortium name="US DOE Joint Genome Institute"/>
            <person name="Lucas S."/>
            <person name="Copeland A."/>
            <person name="Lapidus A."/>
            <person name="Cheng J.-F."/>
            <person name="Goodwin L."/>
            <person name="Pitluck S."/>
            <person name="Chertkov O."/>
            <person name="Misra M."/>
            <person name="Detter J.C."/>
            <person name="Han C."/>
            <person name="Tapia R."/>
            <person name="Land M."/>
            <person name="Hauser L."/>
            <person name="Kyrpides N."/>
            <person name="Ivanova N."/>
            <person name="Ovchinnikova G."/>
            <person name="Pedersen K."/>
            <person name="Jagevall S."/>
            <person name="Hazen T."/>
            <person name="Woyke T."/>
        </authorList>
    </citation>
    <scope>NUCLEOTIDE SEQUENCE [LARGE SCALE GENOMIC DNA]</scope>
    <source>
        <strain evidence="21">ATCC 700646 / DSM 10631 / Aspo-2</strain>
    </source>
</reference>
<keyword evidence="8" id="KW-0479">Metal-binding</keyword>
<dbReference type="GO" id="GO:0042597">
    <property type="term" value="C:periplasmic space"/>
    <property type="evidence" value="ECO:0007669"/>
    <property type="project" value="UniProtKB-SubCell"/>
</dbReference>
<proteinExistence type="inferred from homology"/>
<feature type="signal peptide" evidence="18">
    <location>
        <begin position="1"/>
        <end position="32"/>
    </location>
</feature>
<dbReference type="Gene3D" id="2.40.40.20">
    <property type="match status" value="1"/>
</dbReference>
<dbReference type="eggNOG" id="COG3383">
    <property type="taxonomic scope" value="Bacteria"/>
</dbReference>
<dbReference type="PANTHER" id="PTHR43598:SF1">
    <property type="entry name" value="FORMATE DEHYDROGENASE-O MAJOR SUBUNIT"/>
    <property type="match status" value="1"/>
</dbReference>
<dbReference type="KEGG" id="das:Daes_2804"/>
<dbReference type="SUPFAM" id="SSF50692">
    <property type="entry name" value="ADC-like"/>
    <property type="match status" value="1"/>
</dbReference>
<keyword evidence="16" id="KW-0411">Iron-sulfur</keyword>
<dbReference type="eggNOG" id="COG0243">
    <property type="taxonomic scope" value="Bacteria"/>
</dbReference>
<dbReference type="GO" id="GO:0047111">
    <property type="term" value="F:formate dehydrogenase (cytochrome-c-553) activity"/>
    <property type="evidence" value="ECO:0007669"/>
    <property type="project" value="InterPro"/>
</dbReference>
<dbReference type="EMBL" id="CP002431">
    <property type="protein sequence ID" value="ADU63800.1"/>
    <property type="molecule type" value="Genomic_DNA"/>
</dbReference>
<dbReference type="GO" id="GO:0030151">
    <property type="term" value="F:molybdenum ion binding"/>
    <property type="evidence" value="ECO:0007669"/>
    <property type="project" value="TreeGrafter"/>
</dbReference>
<keyword evidence="12" id="KW-0712">Selenocysteine</keyword>
<evidence type="ECO:0000256" key="5">
    <source>
        <dbReference type="ARBA" id="ARBA00011771"/>
    </source>
</evidence>
<evidence type="ECO:0000256" key="15">
    <source>
        <dbReference type="ARBA" id="ARBA00023004"/>
    </source>
</evidence>
<protein>
    <submittedName>
        <fullName evidence="20">Formate dehydrogenase, alpha subunit</fullName>
    </submittedName>
</protein>
<comment type="cofactor">
    <cofactor evidence="2">
        <name>[4Fe-4S] cluster</name>
        <dbReference type="ChEBI" id="CHEBI:49883"/>
    </cofactor>
</comment>
<dbReference type="Pfam" id="PF00384">
    <property type="entry name" value="Molybdopterin"/>
    <property type="match status" value="2"/>
</dbReference>
<evidence type="ECO:0000313" key="21">
    <source>
        <dbReference type="Proteomes" id="UP000002191"/>
    </source>
</evidence>
<dbReference type="PROSITE" id="PS51669">
    <property type="entry name" value="4FE4S_MOW_BIS_MGD"/>
    <property type="match status" value="1"/>
</dbReference>
<comment type="subcellular location">
    <subcellularLocation>
        <location evidence="3">Periplasm</location>
    </subcellularLocation>
</comment>
<evidence type="ECO:0000256" key="8">
    <source>
        <dbReference type="ARBA" id="ARBA00022723"/>
    </source>
</evidence>
<dbReference type="OrthoDB" id="9757870at2"/>
<dbReference type="InterPro" id="IPR006657">
    <property type="entry name" value="MoPterin_dinucl-bd_dom"/>
</dbReference>